<dbReference type="Proteomes" id="UP000078576">
    <property type="component" value="Unassembled WGS sequence"/>
</dbReference>
<sequence>MQVITKFRRRIITSIHSRIAATKISINLMVQYAFDLLLDIIIDILSIFFNPDRIQDRLSKEHNQPAGPANLELYEAIMYPDDKLELVSIHYDMQYGRWNLDAKPTDKQLGRLINREDRVLLLCPRKLVDVLEKGRHQTSLIAVEDAYKKWQTKHVLVNRLSTPGRKNPFGSLPDFGTLVQRGEGRDLRLSSHDIFHVRNLNDFLLHCSEVGISNTTVAGSILQSWMVTMPQMLFILKDKPTMRRCKMAYWELCPPGMRRLNCDIVPPEPTVQTADTRTIAALRLATGGKKILPNSHSQNERVQVPTARVPTACIEGFADQAAHPYGEDIYISSPQTYFMTFGSVIPPQQTADILMVLSFFLRPPELDWENLPLAEADLSKLVPKFRKQVPHVFISCRKPNNHMPSLSEVTRIATTEVQRQFETNGNNNDLGHALRLFGDTPVQNKLRRTRPVALNYEMDGLQNPHYHQQQRFSLGSPLHTSHAFSDNVTVMGSTETTPKADSYSRKVSTDTTCTVQNHKQSKGRGTLHGVKGNGAALNPEAPSFVASLNKPSSAILKAEGEEGLSIPTGALPSISLEEAEAVGIPGYEMTGVAHSDFGYNSSNTRRSVNGVASKAFRKRSSGSASAGKGVDSDSDADLDLEEGAAEMVKSGGCA</sequence>
<feature type="compositionally biased region" description="Acidic residues" evidence="1">
    <location>
        <begin position="632"/>
        <end position="644"/>
    </location>
</feature>
<proteinExistence type="predicted"/>
<name>A0A194V6N0_CYTMA</name>
<keyword evidence="3" id="KW-1185">Reference proteome</keyword>
<evidence type="ECO:0000313" key="3">
    <source>
        <dbReference type="Proteomes" id="UP000078576"/>
    </source>
</evidence>
<evidence type="ECO:0000256" key="1">
    <source>
        <dbReference type="SAM" id="MobiDB-lite"/>
    </source>
</evidence>
<dbReference type="AlphaFoldDB" id="A0A194V6N0"/>
<dbReference type="OrthoDB" id="5223045at2759"/>
<reference evidence="3" key="1">
    <citation type="submission" date="2014-12" db="EMBL/GenBank/DDBJ databases">
        <title>Genome Sequence of Valsa Canker Pathogens Uncovers a Specific Adaption of Colonization on Woody Bark.</title>
        <authorList>
            <person name="Yin Z."/>
            <person name="Liu H."/>
            <person name="Gao X."/>
            <person name="Li Z."/>
            <person name="Song N."/>
            <person name="Ke X."/>
            <person name="Dai Q."/>
            <person name="Wu Y."/>
            <person name="Sun Y."/>
            <person name="Xu J.-R."/>
            <person name="Kang Z.K."/>
            <person name="Wang L."/>
            <person name="Huang L."/>
        </authorList>
    </citation>
    <scope>NUCLEOTIDE SEQUENCE [LARGE SCALE GENOMIC DNA]</scope>
    <source>
        <strain evidence="3">SXYL134</strain>
    </source>
</reference>
<gene>
    <name evidence="2" type="ORF">VP1G_06749</name>
</gene>
<evidence type="ECO:0000313" key="2">
    <source>
        <dbReference type="EMBL" id="KUI59491.1"/>
    </source>
</evidence>
<feature type="region of interest" description="Disordered" evidence="1">
    <location>
        <begin position="613"/>
        <end position="654"/>
    </location>
</feature>
<accession>A0A194V6N0</accession>
<dbReference type="EMBL" id="KN714731">
    <property type="protein sequence ID" value="KUI59491.1"/>
    <property type="molecule type" value="Genomic_DNA"/>
</dbReference>
<organism evidence="2 3">
    <name type="scientific">Cytospora mali</name>
    <name type="common">Apple Valsa canker fungus</name>
    <name type="synonym">Valsa mali</name>
    <dbReference type="NCBI Taxonomy" id="578113"/>
    <lineage>
        <taxon>Eukaryota</taxon>
        <taxon>Fungi</taxon>
        <taxon>Dikarya</taxon>
        <taxon>Ascomycota</taxon>
        <taxon>Pezizomycotina</taxon>
        <taxon>Sordariomycetes</taxon>
        <taxon>Sordariomycetidae</taxon>
        <taxon>Diaporthales</taxon>
        <taxon>Cytosporaceae</taxon>
        <taxon>Cytospora</taxon>
    </lineage>
</organism>
<protein>
    <submittedName>
        <fullName evidence="2">Uncharacterized protein</fullName>
    </submittedName>
</protein>